<keyword evidence="15" id="KW-0816">Tricarboxylic acid cycle</keyword>
<dbReference type="PIRSF" id="PIRSF000171">
    <property type="entry name" value="SDHA_APRA_LASPO"/>
    <property type="match status" value="1"/>
</dbReference>
<keyword evidence="10 15" id="KW-0249">Electron transport</keyword>
<protein>
    <recommendedName>
        <fullName evidence="6 14">Succinate dehydrogenase flavoprotein subunit</fullName>
        <ecNumber evidence="5 15">1.3.5.1</ecNumber>
    </recommendedName>
</protein>
<dbReference type="InterPro" id="IPR014006">
    <property type="entry name" value="Succ_Dhase_FrdA_Gneg"/>
</dbReference>
<dbReference type="NCBIfam" id="TIGR01816">
    <property type="entry name" value="sdhA_forward"/>
    <property type="match status" value="1"/>
</dbReference>
<feature type="domain" description="FAD-dependent oxidoreductase 2 FAD-binding" evidence="16">
    <location>
        <begin position="11"/>
        <end position="411"/>
    </location>
</feature>
<dbReference type="InterPro" id="IPR036188">
    <property type="entry name" value="FAD/NAD-bd_sf"/>
</dbReference>
<keyword evidence="11 15" id="KW-0560">Oxidoreductase</keyword>
<evidence type="ECO:0000259" key="16">
    <source>
        <dbReference type="Pfam" id="PF00890"/>
    </source>
</evidence>
<evidence type="ECO:0000256" key="4">
    <source>
        <dbReference type="ARBA" id="ARBA00008040"/>
    </source>
</evidence>
<dbReference type="Gene3D" id="1.20.58.100">
    <property type="entry name" value="Fumarate reductase/succinate dehydrogenase flavoprotein-like, C-terminal domain"/>
    <property type="match status" value="1"/>
</dbReference>
<sequence>MAQDLKFHEFDAIIVGGGGAGMYAALQASSQVPSQGSSGVQKVAVLSKLYPMRSHTGAAQGGVAASLGNMGEDTAEWHAYDTVKGGDYLVDQNAAQILADDAPKVIYDMEHKGLPFSRTEEGRIAQRKFGGHTHHFGEGPVMRTCYAADRTGHLILHTLYQQCIKENVTFFNEYQVIELLMDGTVATGVAAIRIADSSLHIFTAKAVFFATGGAGRVFKVTSNALANTGDGAAICARAGIPLEDFEFYQFHPTGIKGIGVLITEGTRGEGGILRNRDGERFMERYSPTLKDLAPRDMVARAITKELLAGRGILGNNKIDDFVYLEAMHLGSDTLKTKLPDVREFCMTYVGIDPIKSPIPVHPTAHYTMGGIPTDINGQVGYSGQKYEGLFAAGECACVSVHGANRLGSNSLLELLVFGRRAGIRLKDYVKGAEARKIPQSEIDKARKTYADLLDRKSTGGKVSSNIGQVYDKMQSLMSAKVGVFRNEKGLQECLTGLAEIKEEYKGVKIHNSNTDYNYDVLRVFELGCMLDLAEIVTEGALARKESRGGHAREDYPNRDDENFLKHTMAFLDTTTKQVRLAYDDVDLSKWEPKPRVY</sequence>
<feature type="domain" description="Fumarate reductase/succinate dehydrogenase flavoprotein-like C-terminal" evidence="17">
    <location>
        <begin position="471"/>
        <end position="597"/>
    </location>
</feature>
<dbReference type="RefSeq" id="WP_326926507.1">
    <property type="nucleotide sequence ID" value="NZ_CP123443.1"/>
</dbReference>
<evidence type="ECO:0000313" key="19">
    <source>
        <dbReference type="Proteomes" id="UP001228690"/>
    </source>
</evidence>
<dbReference type="Gene3D" id="3.50.50.60">
    <property type="entry name" value="FAD/NAD(P)-binding domain"/>
    <property type="match status" value="1"/>
</dbReference>
<evidence type="ECO:0000256" key="9">
    <source>
        <dbReference type="ARBA" id="ARBA00022827"/>
    </source>
</evidence>
<evidence type="ECO:0000256" key="8">
    <source>
        <dbReference type="ARBA" id="ARBA00022630"/>
    </source>
</evidence>
<dbReference type="Gene3D" id="4.10.80.40">
    <property type="entry name" value="succinate dehydrogenase protein domain"/>
    <property type="match status" value="1"/>
</dbReference>
<dbReference type="InterPro" id="IPR003952">
    <property type="entry name" value="FRD_SDH_FAD_BS"/>
</dbReference>
<gene>
    <name evidence="18" type="primary">sdhA</name>
    <name evidence="18" type="ORF">P0082_07530</name>
</gene>
<dbReference type="SUPFAM" id="SSF56425">
    <property type="entry name" value="Succinate dehydrogenase/fumarate reductase flavoprotein, catalytic domain"/>
    <property type="match status" value="1"/>
</dbReference>
<evidence type="ECO:0000256" key="7">
    <source>
        <dbReference type="ARBA" id="ARBA00022448"/>
    </source>
</evidence>
<evidence type="ECO:0000256" key="3">
    <source>
        <dbReference type="ARBA" id="ARBA00004894"/>
    </source>
</evidence>
<evidence type="ECO:0000259" key="17">
    <source>
        <dbReference type="Pfam" id="PF02910"/>
    </source>
</evidence>
<keyword evidence="12 15" id="KW-0472">Membrane</keyword>
<comment type="subcellular location">
    <subcellularLocation>
        <location evidence="2">Cell inner membrane</location>
        <topology evidence="2">Peripheral membrane protein</topology>
        <orientation evidence="2">Cytoplasmic side</orientation>
    </subcellularLocation>
</comment>
<comment type="catalytic activity">
    <reaction evidence="13 15">
        <text>a quinone + succinate = fumarate + a quinol</text>
        <dbReference type="Rhea" id="RHEA:40523"/>
        <dbReference type="ChEBI" id="CHEBI:24646"/>
        <dbReference type="ChEBI" id="CHEBI:29806"/>
        <dbReference type="ChEBI" id="CHEBI:30031"/>
        <dbReference type="ChEBI" id="CHEBI:132124"/>
        <dbReference type="EC" id="1.3.5.1"/>
    </reaction>
</comment>
<name>A0ABY8MEB7_9SPIO</name>
<dbReference type="NCBIfam" id="TIGR01812">
    <property type="entry name" value="sdhA_frdA_Gneg"/>
    <property type="match status" value="1"/>
</dbReference>
<dbReference type="InterPro" id="IPR003953">
    <property type="entry name" value="FAD-dep_OxRdtase_2_FAD-bd"/>
</dbReference>
<accession>A0ABY8MEB7</accession>
<evidence type="ECO:0000256" key="6">
    <source>
        <dbReference type="ARBA" id="ARBA00019965"/>
    </source>
</evidence>
<organism evidence="18 19">
    <name type="scientific">Candidatus Haliotispira prima</name>
    <dbReference type="NCBI Taxonomy" id="3034016"/>
    <lineage>
        <taxon>Bacteria</taxon>
        <taxon>Pseudomonadati</taxon>
        <taxon>Spirochaetota</taxon>
        <taxon>Spirochaetia</taxon>
        <taxon>Spirochaetales</taxon>
        <taxon>Spirochaetaceae</taxon>
        <taxon>Candidatus Haliotispira</taxon>
    </lineage>
</organism>
<dbReference type="SUPFAM" id="SSF46977">
    <property type="entry name" value="Succinate dehydrogenase/fumarate reductase flavoprotein C-terminal domain"/>
    <property type="match status" value="1"/>
</dbReference>
<comment type="cofactor">
    <cofactor evidence="1 15">
        <name>FAD</name>
        <dbReference type="ChEBI" id="CHEBI:57692"/>
    </cofactor>
</comment>
<dbReference type="InterPro" id="IPR030664">
    <property type="entry name" value="SdhA/FrdA/AprA"/>
</dbReference>
<evidence type="ECO:0000313" key="18">
    <source>
        <dbReference type="EMBL" id="WGK68331.1"/>
    </source>
</evidence>
<reference evidence="18 19" key="1">
    <citation type="submission" date="2023-04" db="EMBL/GenBank/DDBJ databases">
        <title>Spirochaete genome identified in red abalone sample constitutes a novel genus.</title>
        <authorList>
            <person name="Sharma S.P."/>
            <person name="Purcell C.M."/>
            <person name="Hyde J.R."/>
            <person name="Severin A.J."/>
        </authorList>
    </citation>
    <scope>NUCLEOTIDE SEQUENCE [LARGE SCALE GENOMIC DNA]</scope>
    <source>
        <strain evidence="18 19">SP-2023</strain>
    </source>
</reference>
<keyword evidence="7 15" id="KW-0813">Transport</keyword>
<dbReference type="Gene3D" id="3.90.700.10">
    <property type="entry name" value="Succinate dehydrogenase/fumarate reductase flavoprotein, catalytic domain"/>
    <property type="match status" value="1"/>
</dbReference>
<evidence type="ECO:0000256" key="12">
    <source>
        <dbReference type="ARBA" id="ARBA00023136"/>
    </source>
</evidence>
<proteinExistence type="inferred from homology"/>
<keyword evidence="8 15" id="KW-0285">Flavoprotein</keyword>
<evidence type="ECO:0000256" key="11">
    <source>
        <dbReference type="ARBA" id="ARBA00023002"/>
    </source>
</evidence>
<dbReference type="InterPro" id="IPR015939">
    <property type="entry name" value="Fum_Rdtase/Succ_DH_flav-like_C"/>
</dbReference>
<keyword evidence="19" id="KW-1185">Reference proteome</keyword>
<evidence type="ECO:0000256" key="2">
    <source>
        <dbReference type="ARBA" id="ARBA00004515"/>
    </source>
</evidence>
<evidence type="ECO:0000256" key="13">
    <source>
        <dbReference type="ARBA" id="ARBA00049220"/>
    </source>
</evidence>
<dbReference type="PROSITE" id="PS00504">
    <property type="entry name" value="FRD_SDH_FAD_BINDING"/>
    <property type="match status" value="1"/>
</dbReference>
<evidence type="ECO:0000256" key="15">
    <source>
        <dbReference type="RuleBase" id="RU362051"/>
    </source>
</evidence>
<dbReference type="EC" id="1.3.5.1" evidence="5 15"/>
<evidence type="ECO:0000256" key="1">
    <source>
        <dbReference type="ARBA" id="ARBA00001974"/>
    </source>
</evidence>
<dbReference type="InterPro" id="IPR037099">
    <property type="entry name" value="Fum_R/Succ_DH_flav-like_C_sf"/>
</dbReference>
<keyword evidence="9 15" id="KW-0274">FAD</keyword>
<dbReference type="SUPFAM" id="SSF51905">
    <property type="entry name" value="FAD/NAD(P)-binding domain"/>
    <property type="match status" value="1"/>
</dbReference>
<comment type="similarity">
    <text evidence="4 15">Belongs to the FAD-dependent oxidoreductase 2 family. FRD/SDH subfamily.</text>
</comment>
<dbReference type="PANTHER" id="PTHR11632">
    <property type="entry name" value="SUCCINATE DEHYDROGENASE 2 FLAVOPROTEIN SUBUNIT"/>
    <property type="match status" value="1"/>
</dbReference>
<dbReference type="EMBL" id="CP123443">
    <property type="protein sequence ID" value="WGK68331.1"/>
    <property type="molecule type" value="Genomic_DNA"/>
</dbReference>
<evidence type="ECO:0000256" key="10">
    <source>
        <dbReference type="ARBA" id="ARBA00022982"/>
    </source>
</evidence>
<dbReference type="Pfam" id="PF00890">
    <property type="entry name" value="FAD_binding_2"/>
    <property type="match status" value="1"/>
</dbReference>
<evidence type="ECO:0000256" key="14">
    <source>
        <dbReference type="NCBIfam" id="TIGR01816"/>
    </source>
</evidence>
<dbReference type="InterPro" id="IPR027477">
    <property type="entry name" value="Succ_DH/fumarate_Rdtase_cat_sf"/>
</dbReference>
<dbReference type="Pfam" id="PF02910">
    <property type="entry name" value="Succ_DH_flav_C"/>
    <property type="match status" value="1"/>
</dbReference>
<dbReference type="PANTHER" id="PTHR11632:SF51">
    <property type="entry name" value="SUCCINATE DEHYDROGENASE [UBIQUINONE] FLAVOPROTEIN SUBUNIT, MITOCHONDRIAL"/>
    <property type="match status" value="1"/>
</dbReference>
<dbReference type="InterPro" id="IPR011281">
    <property type="entry name" value="Succ_DH_flav_su_fwd"/>
</dbReference>
<evidence type="ECO:0000256" key="5">
    <source>
        <dbReference type="ARBA" id="ARBA00012792"/>
    </source>
</evidence>
<comment type="pathway">
    <text evidence="3 15">Carbohydrate metabolism; tricarboxylic acid cycle; fumarate from succinate (bacterial route): step 1/1.</text>
</comment>
<dbReference type="Proteomes" id="UP001228690">
    <property type="component" value="Chromosome"/>
</dbReference>